<dbReference type="OrthoDB" id="191139at2759"/>
<evidence type="ECO:0000313" key="4">
    <source>
        <dbReference type="EMBL" id="CAG8393440.1"/>
    </source>
</evidence>
<comment type="similarity">
    <text evidence="1">Belongs to the short-chain dehydrogenases/reductases (SDR) family.</text>
</comment>
<dbReference type="Proteomes" id="UP001152646">
    <property type="component" value="Unassembled WGS sequence"/>
</dbReference>
<gene>
    <name evidence="4" type="ORF">PSALAMII_LOCUS7316</name>
</gene>
<dbReference type="InterPro" id="IPR036291">
    <property type="entry name" value="NAD(P)-bd_dom_sf"/>
</dbReference>
<accession>A0A9W4JII0</accession>
<dbReference type="EMBL" id="CAJVPA010000196">
    <property type="protein sequence ID" value="CAG8393440.1"/>
    <property type="molecule type" value="Genomic_DNA"/>
</dbReference>
<name>A0A9W4JII0_9EURO</name>
<dbReference type="Gene3D" id="3.40.50.720">
    <property type="entry name" value="NAD(P)-binding Rossmann-like Domain"/>
    <property type="match status" value="1"/>
</dbReference>
<dbReference type="PANTHER" id="PTHR24320:SF272">
    <property type="entry name" value="NAD(P)-BINDING ROSSMANN-FOLD SUPERFAMILY PROTEIN"/>
    <property type="match status" value="1"/>
</dbReference>
<dbReference type="InterPro" id="IPR002347">
    <property type="entry name" value="SDR_fam"/>
</dbReference>
<dbReference type="PRINTS" id="PR00081">
    <property type="entry name" value="GDHRDH"/>
</dbReference>
<organism evidence="4 5">
    <name type="scientific">Penicillium salamii</name>
    <dbReference type="NCBI Taxonomy" id="1612424"/>
    <lineage>
        <taxon>Eukaryota</taxon>
        <taxon>Fungi</taxon>
        <taxon>Dikarya</taxon>
        <taxon>Ascomycota</taxon>
        <taxon>Pezizomycotina</taxon>
        <taxon>Eurotiomycetes</taxon>
        <taxon>Eurotiomycetidae</taxon>
        <taxon>Eurotiales</taxon>
        <taxon>Aspergillaceae</taxon>
        <taxon>Penicillium</taxon>
    </lineage>
</organism>
<dbReference type="SUPFAM" id="SSF51735">
    <property type="entry name" value="NAD(P)-binding Rossmann-fold domains"/>
    <property type="match status" value="1"/>
</dbReference>
<reference evidence="4" key="1">
    <citation type="submission" date="2021-07" db="EMBL/GenBank/DDBJ databases">
        <authorList>
            <person name="Branca A.L. A."/>
        </authorList>
    </citation>
    <scope>NUCLEOTIDE SEQUENCE</scope>
</reference>
<dbReference type="AlphaFoldDB" id="A0A9W4JII0"/>
<evidence type="ECO:0000256" key="3">
    <source>
        <dbReference type="ARBA" id="ARBA00023002"/>
    </source>
</evidence>
<keyword evidence="2" id="KW-0521">NADP</keyword>
<evidence type="ECO:0000256" key="2">
    <source>
        <dbReference type="ARBA" id="ARBA00022857"/>
    </source>
</evidence>
<keyword evidence="3" id="KW-0560">Oxidoreductase</keyword>
<evidence type="ECO:0000313" key="5">
    <source>
        <dbReference type="Proteomes" id="UP001152646"/>
    </source>
</evidence>
<evidence type="ECO:0000256" key="1">
    <source>
        <dbReference type="ARBA" id="ARBA00006484"/>
    </source>
</evidence>
<dbReference type="GO" id="GO:0016491">
    <property type="term" value="F:oxidoreductase activity"/>
    <property type="evidence" value="ECO:0007669"/>
    <property type="project" value="UniProtKB-KW"/>
</dbReference>
<dbReference type="PANTHER" id="PTHR24320">
    <property type="entry name" value="RETINOL DEHYDROGENASE"/>
    <property type="match status" value="1"/>
</dbReference>
<dbReference type="Pfam" id="PF00106">
    <property type="entry name" value="adh_short"/>
    <property type="match status" value="1"/>
</dbReference>
<protein>
    <submittedName>
        <fullName evidence="4">Uncharacterized protein</fullName>
    </submittedName>
</protein>
<comment type="caution">
    <text evidence="4">The sequence shown here is derived from an EMBL/GenBank/DDBJ whole genome shotgun (WGS) entry which is preliminary data.</text>
</comment>
<proteinExistence type="inferred from homology"/>
<sequence length="361" mass="39262">MSMVSQVPFQLSGRYAEHNRWEVLNGPGDSRATGSQIIEDEGLVGQCAEKVVLITGVSSGIGVETVRVLASTGATIFGTARNIEKAKEALGSLLDTGRVKLLFMDQTDLSSVRACAEGFLNQSSKLNVIINNAAVSSLMPIQKCDLANRTKVMNTPESRTKDGFELQFGTNHLSHFLLFYLLKDTLLETARVSPDFASRVVSVASAAHRYSPIPLDNFNWEGNYNGWLAYGSSKTANIYMTTQIERLYGAQGLHGFSVHPGAFMSSNLQKYSQEEMKSILEDKRGMAYLSSLGQACATSIYGAVSSELEGRGGLYLEGASVAIHPTPPGGDVLEYGYDSWAFDQAREQELWKLSKSLVGVE</sequence>